<reference evidence="2 3" key="1">
    <citation type="submission" date="2018-06" db="EMBL/GenBank/DDBJ databases">
        <authorList>
            <consortium name="Pathogen Informatics"/>
            <person name="Doyle S."/>
        </authorList>
    </citation>
    <scope>NUCLEOTIDE SEQUENCE [LARGE SCALE GENOMIC DNA]</scope>
    <source>
        <strain evidence="2 3">NCTC11632</strain>
    </source>
</reference>
<dbReference type="SUPFAM" id="SSF160574">
    <property type="entry name" value="BT0923-like"/>
    <property type="match status" value="1"/>
</dbReference>
<dbReference type="EMBL" id="UGTF01000005">
    <property type="protein sequence ID" value="SUB98082.1"/>
    <property type="molecule type" value="Genomic_DNA"/>
</dbReference>
<evidence type="ECO:0000313" key="3">
    <source>
        <dbReference type="Proteomes" id="UP000254156"/>
    </source>
</evidence>
<accession>A0A379EGL3</accession>
<organism evidence="2 3">
    <name type="scientific">Porphyromonas macacae</name>
    <dbReference type="NCBI Taxonomy" id="28115"/>
    <lineage>
        <taxon>Bacteria</taxon>
        <taxon>Pseudomonadati</taxon>
        <taxon>Bacteroidota</taxon>
        <taxon>Bacteroidia</taxon>
        <taxon>Bacteroidales</taxon>
        <taxon>Porphyromonadaceae</taxon>
        <taxon>Porphyromonas</taxon>
    </lineage>
</organism>
<sequence>MIKKHFPNQTVSFVKMDRDWLSKSYEVVFSNGDKIEFDKSGDWIDIDCEYTSVPTELIPARIIAQVSAKLFRSESNEDREEETAVVMRSSCPIK</sequence>
<protein>
    <submittedName>
        <fullName evidence="2">Protein of uncharacterized function (DUF2874)</fullName>
    </submittedName>
</protein>
<dbReference type="Proteomes" id="UP000254156">
    <property type="component" value="Unassembled WGS sequence"/>
</dbReference>
<dbReference type="AlphaFoldDB" id="A0A379EGL3"/>
<dbReference type="InterPro" id="IPR021533">
    <property type="entry name" value="PepSY-like"/>
</dbReference>
<dbReference type="Gene3D" id="3.40.1420.30">
    <property type="match status" value="1"/>
</dbReference>
<dbReference type="RefSeq" id="WP_255314872.1">
    <property type="nucleotide sequence ID" value="NZ_UGTF01000005.1"/>
</dbReference>
<proteinExistence type="predicted"/>
<name>A0A379EGL3_9PORP</name>
<dbReference type="Pfam" id="PF11396">
    <property type="entry name" value="PepSY_like"/>
    <property type="match status" value="1"/>
</dbReference>
<evidence type="ECO:0000313" key="2">
    <source>
        <dbReference type="EMBL" id="SUB98082.1"/>
    </source>
</evidence>
<gene>
    <name evidence="2" type="ORF">NCTC11632_02155</name>
</gene>
<evidence type="ECO:0000259" key="1">
    <source>
        <dbReference type="Pfam" id="PF11396"/>
    </source>
</evidence>
<feature type="domain" description="Putative beta-lactamase-inhibitor-like PepSY-like" evidence="1">
    <location>
        <begin position="23"/>
        <end position="74"/>
    </location>
</feature>